<evidence type="ECO:0000259" key="2">
    <source>
        <dbReference type="PROSITE" id="PS50113"/>
    </source>
</evidence>
<protein>
    <submittedName>
        <fullName evidence="4">GGDEF: diguanylate cyclase (GGDEF) domain</fullName>
    </submittedName>
</protein>
<accession>A0A023X2J7</accession>
<dbReference type="InterPro" id="IPR029787">
    <property type="entry name" value="Nucleotide_cyclase"/>
</dbReference>
<dbReference type="KEGG" id="rrd:RradSPS_0937"/>
<sequence length="440" mass="47997">MPPSGRKSGGWMSDWSGVDGRLRALVRRSEQATAVLGPEGRLLYANAAFERDYGYSPREATGMNVLDHIHPGDLLRVEREVSAGESPEERTGEVGYRFRCADGSWRWVEASVMRLEGREESPRFLLVAHDAGSAAGSGESRLRQVLDQVPDVVIVHDERGRVLDCNREACRSLGYTREELLSLSVQDFAVGLISEEERRAAGGDTLWLRAIASEPGETVGYHGGLHRRKDGSIFPVEVAVGAVEHEGRRRILAVCRDVTEGRRLEKEIEHQSLHDPLTGLANRLLFTEQLERALARAEIDSTPVSLVLISLDDLRNINDLFGYAAGDLALVDFARRLRNGLRPGTVICRLGSGDFAALLERSGREEAEETARRLLRALETPLTLDDAGRQVVVTATVGLASTEDSGAATAEDLLRDATLALARKRAENAGPGGPSPDEPA</sequence>
<feature type="domain" description="PAS" evidence="1">
    <location>
        <begin position="138"/>
        <end position="198"/>
    </location>
</feature>
<evidence type="ECO:0000313" key="4">
    <source>
        <dbReference type="EMBL" id="AHY46220.1"/>
    </source>
</evidence>
<dbReference type="Gene3D" id="3.30.450.20">
    <property type="entry name" value="PAS domain"/>
    <property type="match status" value="2"/>
</dbReference>
<dbReference type="PANTHER" id="PTHR44757">
    <property type="entry name" value="DIGUANYLATE CYCLASE DGCP"/>
    <property type="match status" value="1"/>
</dbReference>
<dbReference type="SMART" id="SM00086">
    <property type="entry name" value="PAC"/>
    <property type="match status" value="2"/>
</dbReference>
<dbReference type="InterPro" id="IPR000160">
    <property type="entry name" value="GGDEF_dom"/>
</dbReference>
<dbReference type="HOGENOM" id="CLU_000445_11_4_11"/>
<dbReference type="InterPro" id="IPR013767">
    <property type="entry name" value="PAS_fold"/>
</dbReference>
<dbReference type="InterPro" id="IPR013655">
    <property type="entry name" value="PAS_fold_3"/>
</dbReference>
<dbReference type="PROSITE" id="PS50112">
    <property type="entry name" value="PAS"/>
    <property type="match status" value="2"/>
</dbReference>
<dbReference type="Gene3D" id="3.30.70.270">
    <property type="match status" value="1"/>
</dbReference>
<dbReference type="eggNOG" id="COG5001">
    <property type="taxonomic scope" value="Bacteria"/>
</dbReference>
<evidence type="ECO:0000259" key="3">
    <source>
        <dbReference type="PROSITE" id="PS50887"/>
    </source>
</evidence>
<dbReference type="SUPFAM" id="SSF55073">
    <property type="entry name" value="Nucleotide cyclase"/>
    <property type="match status" value="1"/>
</dbReference>
<dbReference type="eggNOG" id="COG2199">
    <property type="taxonomic scope" value="Bacteria"/>
</dbReference>
<dbReference type="PANTHER" id="PTHR44757:SF2">
    <property type="entry name" value="BIOFILM ARCHITECTURE MAINTENANCE PROTEIN MBAA"/>
    <property type="match status" value="1"/>
</dbReference>
<organism evidence="4 5">
    <name type="scientific">Rubrobacter radiotolerans</name>
    <name type="common">Arthrobacter radiotolerans</name>
    <dbReference type="NCBI Taxonomy" id="42256"/>
    <lineage>
        <taxon>Bacteria</taxon>
        <taxon>Bacillati</taxon>
        <taxon>Actinomycetota</taxon>
        <taxon>Rubrobacteria</taxon>
        <taxon>Rubrobacterales</taxon>
        <taxon>Rubrobacteraceae</taxon>
        <taxon>Rubrobacter</taxon>
    </lineage>
</organism>
<dbReference type="PATRIC" id="fig|42256.3.peg.948"/>
<dbReference type="PROSITE" id="PS50113">
    <property type="entry name" value="PAC"/>
    <property type="match status" value="1"/>
</dbReference>
<dbReference type="SMART" id="SM00267">
    <property type="entry name" value="GGDEF"/>
    <property type="match status" value="1"/>
</dbReference>
<dbReference type="InterPro" id="IPR000014">
    <property type="entry name" value="PAS"/>
</dbReference>
<dbReference type="Proteomes" id="UP000025229">
    <property type="component" value="Chromosome"/>
</dbReference>
<dbReference type="NCBIfam" id="TIGR00229">
    <property type="entry name" value="sensory_box"/>
    <property type="match status" value="2"/>
</dbReference>
<dbReference type="Pfam" id="PF00990">
    <property type="entry name" value="GGDEF"/>
    <property type="match status" value="1"/>
</dbReference>
<dbReference type="InterPro" id="IPR052155">
    <property type="entry name" value="Biofilm_reg_signaling"/>
</dbReference>
<dbReference type="STRING" id="42256.RradSPS_0937"/>
<dbReference type="CDD" id="cd00130">
    <property type="entry name" value="PAS"/>
    <property type="match status" value="2"/>
</dbReference>
<dbReference type="EMBL" id="CP007514">
    <property type="protein sequence ID" value="AHY46220.1"/>
    <property type="molecule type" value="Genomic_DNA"/>
</dbReference>
<dbReference type="InterPro" id="IPR000700">
    <property type="entry name" value="PAS-assoc_C"/>
</dbReference>
<dbReference type="InterPro" id="IPR035965">
    <property type="entry name" value="PAS-like_dom_sf"/>
</dbReference>
<reference evidence="4 5" key="1">
    <citation type="submission" date="2014-03" db="EMBL/GenBank/DDBJ databases">
        <title>Complete genome sequence of the Radio-Resistant Rubrobacter radiotolerans RSPS-4.</title>
        <authorList>
            <person name="Egas C.C."/>
            <person name="Barroso C.C."/>
            <person name="Froufe H.J.C."/>
            <person name="Pacheco J.J."/>
            <person name="Albuquerque L.L."/>
            <person name="da Costa M.M.S."/>
        </authorList>
    </citation>
    <scope>NUCLEOTIDE SEQUENCE [LARGE SCALE GENOMIC DNA]</scope>
    <source>
        <strain evidence="4 5">RSPS-4</strain>
    </source>
</reference>
<dbReference type="InterPro" id="IPR043128">
    <property type="entry name" value="Rev_trsase/Diguanyl_cyclase"/>
</dbReference>
<dbReference type="SMART" id="SM00091">
    <property type="entry name" value="PAS"/>
    <property type="match status" value="2"/>
</dbReference>
<evidence type="ECO:0000313" key="5">
    <source>
        <dbReference type="Proteomes" id="UP000025229"/>
    </source>
</evidence>
<proteinExistence type="predicted"/>
<feature type="domain" description="GGDEF" evidence="3">
    <location>
        <begin position="302"/>
        <end position="439"/>
    </location>
</feature>
<dbReference type="GO" id="GO:0006355">
    <property type="term" value="P:regulation of DNA-templated transcription"/>
    <property type="evidence" value="ECO:0007669"/>
    <property type="project" value="InterPro"/>
</dbReference>
<feature type="domain" description="PAC" evidence="2">
    <location>
        <begin position="219"/>
        <end position="270"/>
    </location>
</feature>
<name>A0A023X2J7_RUBRA</name>
<keyword evidence="5" id="KW-1185">Reference proteome</keyword>
<dbReference type="OrthoDB" id="8526884at2"/>
<evidence type="ECO:0000259" key="1">
    <source>
        <dbReference type="PROSITE" id="PS50112"/>
    </source>
</evidence>
<dbReference type="PROSITE" id="PS50887">
    <property type="entry name" value="GGDEF"/>
    <property type="match status" value="1"/>
</dbReference>
<gene>
    <name evidence="4" type="ORF">RradSPS_0937</name>
</gene>
<dbReference type="CDD" id="cd01949">
    <property type="entry name" value="GGDEF"/>
    <property type="match status" value="1"/>
</dbReference>
<dbReference type="Pfam" id="PF08447">
    <property type="entry name" value="PAS_3"/>
    <property type="match status" value="1"/>
</dbReference>
<dbReference type="NCBIfam" id="TIGR00254">
    <property type="entry name" value="GGDEF"/>
    <property type="match status" value="1"/>
</dbReference>
<dbReference type="AlphaFoldDB" id="A0A023X2J7"/>
<dbReference type="SUPFAM" id="SSF55785">
    <property type="entry name" value="PYP-like sensor domain (PAS domain)"/>
    <property type="match status" value="2"/>
</dbReference>
<dbReference type="Pfam" id="PF00989">
    <property type="entry name" value="PAS"/>
    <property type="match status" value="1"/>
</dbReference>
<dbReference type="InterPro" id="IPR001610">
    <property type="entry name" value="PAC"/>
</dbReference>
<feature type="domain" description="PAS" evidence="1">
    <location>
        <begin position="18"/>
        <end position="81"/>
    </location>
</feature>